<reference evidence="1" key="2">
    <citation type="submission" date="2021-04" db="EMBL/GenBank/DDBJ databases">
        <authorList>
            <person name="Gilroy R."/>
        </authorList>
    </citation>
    <scope>NUCLEOTIDE SEQUENCE</scope>
    <source>
        <strain evidence="1">1193</strain>
    </source>
</reference>
<dbReference type="EMBL" id="DXFC01000044">
    <property type="protein sequence ID" value="HIX60908.1"/>
    <property type="molecule type" value="Genomic_DNA"/>
</dbReference>
<sequence>GNATLFVDGDAIECALPLAQAIAAAQLDAGILEHEEAAMLLGALLDGGSLAWLDDEEDA</sequence>
<reference evidence="1" key="1">
    <citation type="journal article" date="2021" name="PeerJ">
        <title>Extensive microbial diversity within the chicken gut microbiome revealed by metagenomics and culture.</title>
        <authorList>
            <person name="Gilroy R."/>
            <person name="Ravi A."/>
            <person name="Getino M."/>
            <person name="Pursley I."/>
            <person name="Horton D.L."/>
            <person name="Alikhan N.F."/>
            <person name="Baker D."/>
            <person name="Gharbi K."/>
            <person name="Hall N."/>
            <person name="Watson M."/>
            <person name="Adriaenssens E.M."/>
            <person name="Foster-Nyarko E."/>
            <person name="Jarju S."/>
            <person name="Secka A."/>
            <person name="Antonio M."/>
            <person name="Oren A."/>
            <person name="Chaudhuri R.R."/>
            <person name="La Ragione R."/>
            <person name="Hildebrand F."/>
            <person name="Pallen M.J."/>
        </authorList>
    </citation>
    <scope>NUCLEOTIDE SEQUENCE</scope>
    <source>
        <strain evidence="1">1193</strain>
    </source>
</reference>
<evidence type="ECO:0000313" key="1">
    <source>
        <dbReference type="EMBL" id="HIX60908.1"/>
    </source>
</evidence>
<gene>
    <name evidence="1" type="ORF">H9854_01545</name>
</gene>
<name>A0A9D2B4I9_9GAMM</name>
<proteinExistence type="predicted"/>
<evidence type="ECO:0000313" key="2">
    <source>
        <dbReference type="Proteomes" id="UP000824248"/>
    </source>
</evidence>
<dbReference type="Proteomes" id="UP000824248">
    <property type="component" value="Unassembled WGS sequence"/>
</dbReference>
<organism evidence="1 2">
    <name type="scientific">Candidatus Halomonas stercoripullorum</name>
    <dbReference type="NCBI Taxonomy" id="2838617"/>
    <lineage>
        <taxon>Bacteria</taxon>
        <taxon>Pseudomonadati</taxon>
        <taxon>Pseudomonadota</taxon>
        <taxon>Gammaproteobacteria</taxon>
        <taxon>Oceanospirillales</taxon>
        <taxon>Halomonadaceae</taxon>
        <taxon>Halomonas</taxon>
    </lineage>
</organism>
<feature type="non-terminal residue" evidence="1">
    <location>
        <position position="1"/>
    </location>
</feature>
<comment type="caution">
    <text evidence="1">The sequence shown here is derived from an EMBL/GenBank/DDBJ whole genome shotgun (WGS) entry which is preliminary data.</text>
</comment>
<dbReference type="AlphaFoldDB" id="A0A9D2B4I9"/>
<protein>
    <submittedName>
        <fullName evidence="1">Cupin domain-containing protein</fullName>
    </submittedName>
</protein>
<accession>A0A9D2B4I9</accession>